<evidence type="ECO:0000256" key="10">
    <source>
        <dbReference type="SAM" id="MobiDB-lite"/>
    </source>
</evidence>
<evidence type="ECO:0000256" key="2">
    <source>
        <dbReference type="ARBA" id="ARBA00004123"/>
    </source>
</evidence>
<evidence type="ECO:0000256" key="6">
    <source>
        <dbReference type="ARBA" id="ARBA00023242"/>
    </source>
</evidence>
<name>A0A8C8IM48_ONCTS</name>
<dbReference type="InterPro" id="IPR003107">
    <property type="entry name" value="HAT"/>
</dbReference>
<dbReference type="Gene3D" id="1.25.40.10">
    <property type="entry name" value="Tetratricopeptide repeat domain"/>
    <property type="match status" value="2"/>
</dbReference>
<evidence type="ECO:0000256" key="4">
    <source>
        <dbReference type="ARBA" id="ARBA00022737"/>
    </source>
</evidence>
<dbReference type="GO" id="GO:0071004">
    <property type="term" value="C:U2-type prespliceosome"/>
    <property type="evidence" value="ECO:0007669"/>
    <property type="project" value="TreeGrafter"/>
</dbReference>
<evidence type="ECO:0000313" key="12">
    <source>
        <dbReference type="Proteomes" id="UP000694402"/>
    </source>
</evidence>
<dbReference type="Pfam" id="PF23241">
    <property type="entry name" value="HAT_PRP39_C"/>
    <property type="match status" value="1"/>
</dbReference>
<comment type="subcellular location">
    <subcellularLocation>
        <location evidence="2">Nucleus</location>
    </subcellularLocation>
</comment>
<proteinExistence type="inferred from homology"/>
<dbReference type="GO" id="GO:0000395">
    <property type="term" value="P:mRNA 5'-splice site recognition"/>
    <property type="evidence" value="ECO:0007669"/>
    <property type="project" value="TreeGrafter"/>
</dbReference>
<keyword evidence="12" id="KW-1185">Reference proteome</keyword>
<evidence type="ECO:0000256" key="9">
    <source>
        <dbReference type="ARBA" id="ARBA00080852"/>
    </source>
</evidence>
<evidence type="ECO:0000256" key="7">
    <source>
        <dbReference type="ARBA" id="ARBA00038019"/>
    </source>
</evidence>
<dbReference type="InterPro" id="IPR011990">
    <property type="entry name" value="TPR-like_helical_dom_sf"/>
</dbReference>
<reference evidence="11" key="2">
    <citation type="submission" date="2025-09" db="UniProtKB">
        <authorList>
            <consortium name="Ensembl"/>
        </authorList>
    </citation>
    <scope>IDENTIFICATION</scope>
</reference>
<dbReference type="AlphaFoldDB" id="A0A8C8IM48"/>
<feature type="region of interest" description="Disordered" evidence="10">
    <location>
        <begin position="1"/>
        <end position="201"/>
    </location>
</feature>
<evidence type="ECO:0000256" key="8">
    <source>
        <dbReference type="ARBA" id="ARBA00067962"/>
    </source>
</evidence>
<reference evidence="11" key="1">
    <citation type="submission" date="2025-08" db="UniProtKB">
        <authorList>
            <consortium name="Ensembl"/>
        </authorList>
    </citation>
    <scope>IDENTIFICATION</scope>
</reference>
<comment type="similarity">
    <text evidence="7">Belongs to the PRP39 family.</text>
</comment>
<keyword evidence="6" id="KW-0539">Nucleus</keyword>
<dbReference type="SUPFAM" id="SSF48452">
    <property type="entry name" value="TPR-like"/>
    <property type="match status" value="2"/>
</dbReference>
<sequence>MEDTDLHLSDEPMTGMLDTDSPESVESPAMEGNGEDFLPDLPVLTHAAEWTMDQDPHNLTTVIHDSDSESDQSSPEVIEQHQVQQSDLGSVEQAVQHFQLASAELFQEERREHEDSDEQSRSPQAEQQNQMEASSDESQDGHNTATEPLIQSEKLSDTGEQQQDPVQAQPPMVAEDSSPANMELEESKETEQVEPVEEPAVPTEPLIPSEYEKLAKGCEENPEDFNGWVYLLQYVEQENHLGVVRKAFDAFFLRYPYCYGYWKKLADTEKKHGNAQVAEEVYRRGVHAIPLSVDLWLHYLSFIKDNADPEDPETPSRIRAAYEHAVLAAGTDFRSDRLWEAYINWETEQERLANVTAIYDRILGIPTQLYSQHLQRFKEHVQNNNPKHFLSEEEFVQLRVELAKANAVTVNEDGEEATPAEPEGLPVGTEDLPDPAKRVTEIENMRHKVIESRQEVFNQNEQEVSKRWAFEEGIKRPYFHVKALEKTQLSNWKEYLEFEIENGTPERVVVLFERCLIACALYEDFWMKYAKYLESYSIEGVRHVYKKACTIHLSKKPNIHLLWAAFEEQQGNIEEARGILKSLEELVPGLAMVRLRRVSLERRHGNLEEAEALLSEAMASGKNASETSFYAVKLARQLLKVQRSLTKARKVLLETIDKDQTSPKLYLNLLELEYSGDVQQNEAEILACFDRALSSPLPLDCRLTFSQRKVEFLEDFGSDINKLVTAYDEHQKLLKEHESTKRKQQYNNWGQHSWGQYNQYAQQYNQYYPPPPT</sequence>
<feature type="compositionally biased region" description="Basic and acidic residues" evidence="10">
    <location>
        <begin position="1"/>
        <end position="10"/>
    </location>
</feature>
<evidence type="ECO:0000256" key="5">
    <source>
        <dbReference type="ARBA" id="ARBA00023187"/>
    </source>
</evidence>
<accession>A0A8C8IM48</accession>
<keyword evidence="3" id="KW-0507">mRNA processing</keyword>
<feature type="compositionally biased region" description="Basic and acidic residues" evidence="10">
    <location>
        <begin position="107"/>
        <end position="120"/>
    </location>
</feature>
<evidence type="ECO:0000256" key="1">
    <source>
        <dbReference type="ARBA" id="ARBA00003777"/>
    </source>
</evidence>
<evidence type="ECO:0000313" key="11">
    <source>
        <dbReference type="Ensembl" id="ENSOTSP00005078266.2"/>
    </source>
</evidence>
<dbReference type="Proteomes" id="UP000694402">
    <property type="component" value="Unassembled WGS sequence"/>
</dbReference>
<evidence type="ECO:0000256" key="3">
    <source>
        <dbReference type="ARBA" id="ARBA00022664"/>
    </source>
</evidence>
<dbReference type="PANTHER" id="PTHR17204">
    <property type="entry name" value="PRE-MRNA PROCESSING PROTEIN PRP39-RELATED"/>
    <property type="match status" value="1"/>
</dbReference>
<gene>
    <name evidence="11" type="primary">PRPF39</name>
</gene>
<comment type="function">
    <text evidence="1">Involved in pre-mRNA splicing.</text>
</comment>
<dbReference type="InterPro" id="IPR059164">
    <property type="entry name" value="HAT_PRP39_C"/>
</dbReference>
<organism evidence="11 12">
    <name type="scientific">Oncorhynchus tshawytscha</name>
    <name type="common">Chinook salmon</name>
    <name type="synonym">Salmo tshawytscha</name>
    <dbReference type="NCBI Taxonomy" id="74940"/>
    <lineage>
        <taxon>Eukaryota</taxon>
        <taxon>Metazoa</taxon>
        <taxon>Chordata</taxon>
        <taxon>Craniata</taxon>
        <taxon>Vertebrata</taxon>
        <taxon>Euteleostomi</taxon>
        <taxon>Actinopterygii</taxon>
        <taxon>Neopterygii</taxon>
        <taxon>Teleostei</taxon>
        <taxon>Protacanthopterygii</taxon>
        <taxon>Salmoniformes</taxon>
        <taxon>Salmonidae</taxon>
        <taxon>Salmoninae</taxon>
        <taxon>Oncorhynchus</taxon>
    </lineage>
</organism>
<protein>
    <recommendedName>
        <fullName evidence="8">Pre-mRNA-processing factor 39</fullName>
    </recommendedName>
    <alternativeName>
        <fullName evidence="9">PRP39 homolog</fullName>
    </alternativeName>
</protein>
<dbReference type="FunFam" id="1.25.40.10:FF:000063">
    <property type="entry name" value="Pre-mRNA processing factor 39"/>
    <property type="match status" value="1"/>
</dbReference>
<dbReference type="GO" id="GO:0030627">
    <property type="term" value="F:pre-mRNA 5'-splice site binding"/>
    <property type="evidence" value="ECO:0007669"/>
    <property type="project" value="TreeGrafter"/>
</dbReference>
<feature type="region of interest" description="Disordered" evidence="10">
    <location>
        <begin position="411"/>
        <end position="434"/>
    </location>
</feature>
<dbReference type="GeneTree" id="ENSGT00390000005033"/>
<feature type="compositionally biased region" description="Polar residues" evidence="10">
    <location>
        <begin position="121"/>
        <end position="133"/>
    </location>
</feature>
<dbReference type="SMART" id="SM00386">
    <property type="entry name" value="HAT"/>
    <property type="match status" value="6"/>
</dbReference>
<dbReference type="Pfam" id="PF23240">
    <property type="entry name" value="HAT_PRP39_N"/>
    <property type="match status" value="1"/>
</dbReference>
<keyword evidence="4" id="KW-0677">Repeat</keyword>
<dbReference type="FunFam" id="1.25.40.10:FF:000091">
    <property type="entry name" value="Pre-mRNA-processing factor 39"/>
    <property type="match status" value="1"/>
</dbReference>
<dbReference type="GO" id="GO:0000243">
    <property type="term" value="C:commitment complex"/>
    <property type="evidence" value="ECO:0007669"/>
    <property type="project" value="TreeGrafter"/>
</dbReference>
<dbReference type="GO" id="GO:0005685">
    <property type="term" value="C:U1 snRNP"/>
    <property type="evidence" value="ECO:0007669"/>
    <property type="project" value="TreeGrafter"/>
</dbReference>
<dbReference type="Ensembl" id="ENSOTST00005084802.2">
    <property type="protein sequence ID" value="ENSOTSP00005078266.2"/>
    <property type="gene ID" value="ENSOTSG00005035762.2"/>
</dbReference>
<keyword evidence="5" id="KW-0508">mRNA splicing</keyword>
<dbReference type="PANTHER" id="PTHR17204:SF21">
    <property type="entry name" value="PRE-MRNA-PROCESSING FACTOR 39"/>
    <property type="match status" value="1"/>
</dbReference>